<comment type="similarity">
    <text evidence="2 4">Belongs to the triosephosphate isomerase family.</text>
</comment>
<organism evidence="5 6">
    <name type="scientific">SAR86 cluster bacterium SAR86B</name>
    <dbReference type="NCBI Taxonomy" id="1123867"/>
    <lineage>
        <taxon>Bacteria</taxon>
        <taxon>Pseudomonadati</taxon>
        <taxon>Pseudomonadota</taxon>
        <taxon>Gammaproteobacteria</taxon>
        <taxon>SAR86 cluster</taxon>
    </lineage>
</organism>
<name>J5KQ28_9GAMM</name>
<keyword evidence="3 4" id="KW-0413">Isomerase</keyword>
<dbReference type="EC" id="5.3.1.1" evidence="4"/>
<dbReference type="PROSITE" id="PS51440">
    <property type="entry name" value="TIM_2"/>
    <property type="match status" value="1"/>
</dbReference>
<dbReference type="GO" id="GO:0005829">
    <property type="term" value="C:cytosol"/>
    <property type="evidence" value="ECO:0007669"/>
    <property type="project" value="TreeGrafter"/>
</dbReference>
<accession>J5KQ28</accession>
<dbReference type="GO" id="GO:0006094">
    <property type="term" value="P:gluconeogenesis"/>
    <property type="evidence" value="ECO:0007669"/>
    <property type="project" value="UniProtKB-UniPathway"/>
</dbReference>
<proteinExistence type="inferred from homology"/>
<dbReference type="InterPro" id="IPR000652">
    <property type="entry name" value="Triosephosphate_isomerase"/>
</dbReference>
<comment type="subcellular location">
    <subcellularLocation>
        <location evidence="4">Cytoplasm</location>
    </subcellularLocation>
</comment>
<dbReference type="AlphaFoldDB" id="J5KQ28"/>
<dbReference type="Proteomes" id="UP000010116">
    <property type="component" value="Unassembled WGS sequence"/>
</dbReference>
<protein>
    <recommendedName>
        <fullName evidence="4">Triosephosphate isomerase</fullName>
        <ecNumber evidence="4">5.3.1.1</ecNumber>
    </recommendedName>
</protein>
<comment type="pathway">
    <text evidence="4">Carbohydrate degradation; glycolysis; D-glyceraldehyde 3-phosphate from glycerone phosphate: step 1/1.</text>
</comment>
<comment type="subunit">
    <text evidence="4">Homodimer.</text>
</comment>
<dbReference type="UniPathway" id="UPA00138"/>
<dbReference type="GO" id="GO:0046166">
    <property type="term" value="P:glyceraldehyde-3-phosphate biosynthetic process"/>
    <property type="evidence" value="ECO:0007669"/>
    <property type="project" value="TreeGrafter"/>
</dbReference>
<keyword evidence="4" id="KW-0312">Gluconeogenesis</keyword>
<comment type="pathway">
    <text evidence="4">Carbohydrate biosynthesis; gluconeogenesis.</text>
</comment>
<dbReference type="CDD" id="cd00311">
    <property type="entry name" value="TIM"/>
    <property type="match status" value="1"/>
</dbReference>
<dbReference type="PROSITE" id="PS00171">
    <property type="entry name" value="TIM_1"/>
    <property type="match status" value="1"/>
</dbReference>
<evidence type="ECO:0000256" key="2">
    <source>
        <dbReference type="ARBA" id="ARBA00007422"/>
    </source>
</evidence>
<dbReference type="PANTHER" id="PTHR21139">
    <property type="entry name" value="TRIOSEPHOSPHATE ISOMERASE"/>
    <property type="match status" value="1"/>
</dbReference>
<reference evidence="5 6" key="1">
    <citation type="journal article" date="2012" name="ISME J.">
        <title>Genomic insights to SAR86, an abundant and uncultivated marine bacterial lineage.</title>
        <authorList>
            <person name="Dupont C.L."/>
            <person name="Rusch D.B."/>
            <person name="Yooseph S."/>
            <person name="Lombardo M.J."/>
            <person name="Richter R.A."/>
            <person name="Valas R."/>
            <person name="Novotny M."/>
            <person name="Yee-Greenbaum J."/>
            <person name="Selengut J.D."/>
            <person name="Haft D.H."/>
            <person name="Halpern A.L."/>
            <person name="Lasken R.S."/>
            <person name="Nealson K."/>
            <person name="Friedman R."/>
            <person name="Venter J.C."/>
        </authorList>
    </citation>
    <scope>NUCLEOTIDE SEQUENCE [LARGE SCALE GENOMIC DNA]</scope>
</reference>
<dbReference type="SUPFAM" id="SSF51351">
    <property type="entry name" value="Triosephosphate isomerase (TIM)"/>
    <property type="match status" value="1"/>
</dbReference>
<dbReference type="GO" id="GO:0019563">
    <property type="term" value="P:glycerol catabolic process"/>
    <property type="evidence" value="ECO:0007669"/>
    <property type="project" value="TreeGrafter"/>
</dbReference>
<keyword evidence="4" id="KW-0324">Glycolysis</keyword>
<evidence type="ECO:0000313" key="5">
    <source>
        <dbReference type="EMBL" id="EJP73706.1"/>
    </source>
</evidence>
<dbReference type="GO" id="GO:0004807">
    <property type="term" value="F:triose-phosphate isomerase activity"/>
    <property type="evidence" value="ECO:0007669"/>
    <property type="project" value="UniProtKB-UniRule"/>
</dbReference>
<dbReference type="InterPro" id="IPR035990">
    <property type="entry name" value="TIM_sf"/>
</dbReference>
<evidence type="ECO:0000313" key="6">
    <source>
        <dbReference type="Proteomes" id="UP000010116"/>
    </source>
</evidence>
<sequence>MIFANWKENGSIAMIEDWTYDFLKATDDELLNNVDVGIAPSYIHIQLFKDLLEKSKVMIGAQDVDYGINARTSKVSASMLKDFDVNFSIIGHSEVRNLFNDSNEIIRKKFKTLISNKIQPILCIGESENELNAKQTLKVLENQLYSVLEGANIENCIIAYEPVWAIGTGKTPEVNLVNDIHEHIKDVVQSATTNNFLPNVIYGGSLNEGNASSFFGQTHIDGSLVGGASLNAESFVKIIKEYSKVK</sequence>
<evidence type="ECO:0000256" key="1">
    <source>
        <dbReference type="ARBA" id="ARBA00004939"/>
    </source>
</evidence>
<dbReference type="GO" id="GO:0006096">
    <property type="term" value="P:glycolytic process"/>
    <property type="evidence" value="ECO:0007669"/>
    <property type="project" value="UniProtKB-UniRule"/>
</dbReference>
<evidence type="ECO:0000256" key="4">
    <source>
        <dbReference type="RuleBase" id="RU363013"/>
    </source>
</evidence>
<dbReference type="HOGENOM" id="CLU_024251_2_3_6"/>
<keyword evidence="4" id="KW-0963">Cytoplasm</keyword>
<comment type="catalytic activity">
    <reaction evidence="4">
        <text>D-glyceraldehyde 3-phosphate = dihydroxyacetone phosphate</text>
        <dbReference type="Rhea" id="RHEA:18585"/>
        <dbReference type="ChEBI" id="CHEBI:57642"/>
        <dbReference type="ChEBI" id="CHEBI:59776"/>
        <dbReference type="EC" id="5.3.1.1"/>
    </reaction>
</comment>
<dbReference type="PANTHER" id="PTHR21139:SF42">
    <property type="entry name" value="TRIOSEPHOSPHATE ISOMERASE"/>
    <property type="match status" value="1"/>
</dbReference>
<comment type="pathway">
    <text evidence="1">Carbohydrate metabolism; erythritol degradation.</text>
</comment>
<dbReference type="Pfam" id="PF00121">
    <property type="entry name" value="TIM"/>
    <property type="match status" value="1"/>
</dbReference>
<dbReference type="UniPathway" id="UPA00109">
    <property type="reaction ID" value="UER00189"/>
</dbReference>
<dbReference type="NCBIfam" id="TIGR00419">
    <property type="entry name" value="tim"/>
    <property type="match status" value="1"/>
</dbReference>
<dbReference type="Gene3D" id="3.20.20.70">
    <property type="entry name" value="Aldolase class I"/>
    <property type="match status" value="1"/>
</dbReference>
<dbReference type="InterPro" id="IPR020861">
    <property type="entry name" value="Triosephosphate_isomerase_AS"/>
</dbReference>
<dbReference type="InterPro" id="IPR013785">
    <property type="entry name" value="Aldolase_TIM"/>
</dbReference>
<gene>
    <name evidence="5" type="primary">tpiA</name>
    <name evidence="5" type="ORF">NT02SARS_0265</name>
</gene>
<dbReference type="EMBL" id="JH611165">
    <property type="protein sequence ID" value="EJP73706.1"/>
    <property type="molecule type" value="Genomic_DNA"/>
</dbReference>
<evidence type="ECO:0000256" key="3">
    <source>
        <dbReference type="ARBA" id="ARBA00023235"/>
    </source>
</evidence>